<dbReference type="Pfam" id="PF03830">
    <property type="entry name" value="PTSIIB_sorb"/>
    <property type="match status" value="1"/>
</dbReference>
<dbReference type="GO" id="GO:0016301">
    <property type="term" value="F:kinase activity"/>
    <property type="evidence" value="ECO:0007669"/>
    <property type="project" value="UniProtKB-KW"/>
</dbReference>
<dbReference type="EMBL" id="JALDAW010000022">
    <property type="protein sequence ID" value="MDY5169230.1"/>
    <property type="molecule type" value="Genomic_DNA"/>
</dbReference>
<evidence type="ECO:0000256" key="4">
    <source>
        <dbReference type="ARBA" id="ARBA00022597"/>
    </source>
</evidence>
<keyword evidence="3" id="KW-0963">Cytoplasm</keyword>
<keyword evidence="11" id="KW-1185">Reference proteome</keyword>
<dbReference type="InterPro" id="IPR036667">
    <property type="entry name" value="PTS_IIB_sorbose-sp_sf"/>
</dbReference>
<keyword evidence="4 9" id="KW-0762">Sugar transport</keyword>
<dbReference type="Proteomes" id="UP001276902">
    <property type="component" value="Unassembled WGS sequence"/>
</dbReference>
<dbReference type="EMBL" id="QJKH01000018">
    <property type="protein sequence ID" value="PXX75297.1"/>
    <property type="molecule type" value="Genomic_DNA"/>
</dbReference>
<keyword evidence="6" id="KW-0598">Phosphotransferase system</keyword>
<reference evidence="10 11" key="1">
    <citation type="submission" date="2018-05" db="EMBL/GenBank/DDBJ databases">
        <title>Genomic Encyclopedia of Type Strains, Phase IV (KMG-IV): sequencing the most valuable type-strain genomes for metagenomic binning, comparative biology and taxonomic classification.</title>
        <authorList>
            <person name="Goeker M."/>
        </authorList>
    </citation>
    <scope>NUCLEOTIDE SEQUENCE [LARGE SCALE GENOMIC DNA]</scope>
    <source>
        <strain evidence="10 11">JC118</strain>
    </source>
</reference>
<evidence type="ECO:0000313" key="10">
    <source>
        <dbReference type="EMBL" id="PXX75297.1"/>
    </source>
</evidence>
<keyword evidence="5" id="KW-0808">Transferase</keyword>
<dbReference type="GO" id="GO:0005737">
    <property type="term" value="C:cytoplasm"/>
    <property type="evidence" value="ECO:0007669"/>
    <property type="project" value="UniProtKB-SubCell"/>
</dbReference>
<dbReference type="RefSeq" id="WP_022939430.1">
    <property type="nucleotide sequence ID" value="NZ_BAABZA010000004.1"/>
</dbReference>
<organism evidence="10 11">
    <name type="scientific">Dielma fastidiosa</name>
    <dbReference type="NCBI Taxonomy" id="1034346"/>
    <lineage>
        <taxon>Bacteria</taxon>
        <taxon>Bacillati</taxon>
        <taxon>Bacillota</taxon>
        <taxon>Erysipelotrichia</taxon>
        <taxon>Erysipelotrichales</taxon>
        <taxon>Erysipelotrichaceae</taxon>
        <taxon>Dielma</taxon>
    </lineage>
</organism>
<dbReference type="AlphaFoldDB" id="A0A2V2F6G2"/>
<dbReference type="InterPro" id="IPR004720">
    <property type="entry name" value="PTS_IIB_sorbose-sp"/>
</dbReference>
<keyword evidence="2" id="KW-0813">Transport</keyword>
<accession>A0A2V2F6G2</accession>
<dbReference type="GeneID" id="94441766"/>
<gene>
    <name evidence="10" type="ORF">DES51_11827</name>
    <name evidence="9" type="ORF">MQE39_14010</name>
</gene>
<protein>
    <submittedName>
        <fullName evidence="9">PTS sugar transporter subunit IIB</fullName>
    </submittedName>
    <submittedName>
        <fullName evidence="10">PTS system mannose-specific IIB component</fullName>
    </submittedName>
</protein>
<comment type="subcellular location">
    <subcellularLocation>
        <location evidence="1">Cytoplasm</location>
    </subcellularLocation>
</comment>
<evidence type="ECO:0000256" key="7">
    <source>
        <dbReference type="ARBA" id="ARBA00022777"/>
    </source>
</evidence>
<evidence type="ECO:0000313" key="9">
    <source>
        <dbReference type="EMBL" id="MDY5169230.1"/>
    </source>
</evidence>
<dbReference type="GO" id="GO:0009401">
    <property type="term" value="P:phosphoenolpyruvate-dependent sugar phosphotransferase system"/>
    <property type="evidence" value="ECO:0007669"/>
    <property type="project" value="UniProtKB-KW"/>
</dbReference>
<comment type="caution">
    <text evidence="10">The sequence shown here is derived from an EMBL/GenBank/DDBJ whole genome shotgun (WGS) entry which is preliminary data.</text>
</comment>
<evidence type="ECO:0000256" key="3">
    <source>
        <dbReference type="ARBA" id="ARBA00022490"/>
    </source>
</evidence>
<evidence type="ECO:0000256" key="6">
    <source>
        <dbReference type="ARBA" id="ARBA00022683"/>
    </source>
</evidence>
<evidence type="ECO:0000256" key="2">
    <source>
        <dbReference type="ARBA" id="ARBA00022448"/>
    </source>
</evidence>
<dbReference type="Gene3D" id="3.40.35.10">
    <property type="entry name" value="Phosphotransferase system, sorbose subfamily IIB component"/>
    <property type="match status" value="1"/>
</dbReference>
<keyword evidence="7" id="KW-0418">Kinase</keyword>
<dbReference type="GO" id="GO:0008982">
    <property type="term" value="F:protein-N(PI)-phosphohistidine-sugar phosphotransferase activity"/>
    <property type="evidence" value="ECO:0007669"/>
    <property type="project" value="InterPro"/>
</dbReference>
<dbReference type="PROSITE" id="PS51101">
    <property type="entry name" value="PTS_EIIB_TYPE_4"/>
    <property type="match status" value="1"/>
</dbReference>
<dbReference type="OrthoDB" id="9788818at2"/>
<dbReference type="SUPFAM" id="SSF52728">
    <property type="entry name" value="PTS IIb component"/>
    <property type="match status" value="1"/>
</dbReference>
<evidence type="ECO:0000256" key="1">
    <source>
        <dbReference type="ARBA" id="ARBA00004496"/>
    </source>
</evidence>
<name>A0A2V2F6G2_9FIRM</name>
<dbReference type="STRING" id="1034346.GCA_000313565_03151"/>
<evidence type="ECO:0000313" key="11">
    <source>
        <dbReference type="Proteomes" id="UP000247612"/>
    </source>
</evidence>
<sequence>MNFTLARVDERLAHGQIITSWTKYLGVSTIWIVDDQICKDDFMKQVLQLSAPSGIKIEIYSVQQAVDKAEQEKDSSAKVLLLFKRIQYVLDAVKQGLDIKEVNLGNLGSLAGRKSISKNVNLNPAEIEMVKELMEKGLTVYLQMLYTDSKVDIKNMI</sequence>
<dbReference type="Proteomes" id="UP000247612">
    <property type="component" value="Unassembled WGS sequence"/>
</dbReference>
<proteinExistence type="predicted"/>
<reference evidence="9" key="2">
    <citation type="submission" date="2022-03" db="EMBL/GenBank/DDBJ databases">
        <title>First case of bacteraemia caused by Dielma fastidiosa in a patient hospitalised with diverticulitis.</title>
        <authorList>
            <person name="Forman-Ankjaer B."/>
            <person name="Hvid-Jensen F."/>
            <person name="Kobel C.M."/>
            <person name="Greve T."/>
        </authorList>
    </citation>
    <scope>NUCLEOTIDE SEQUENCE</scope>
    <source>
        <strain evidence="9">AUH_DF_2021</strain>
    </source>
</reference>
<evidence type="ECO:0000259" key="8">
    <source>
        <dbReference type="PROSITE" id="PS51101"/>
    </source>
</evidence>
<feature type="domain" description="PTS EIIB type-4" evidence="8">
    <location>
        <begin position="1"/>
        <end position="157"/>
    </location>
</feature>
<evidence type="ECO:0000256" key="5">
    <source>
        <dbReference type="ARBA" id="ARBA00022679"/>
    </source>
</evidence>